<keyword evidence="2" id="KW-1185">Reference proteome</keyword>
<dbReference type="EMBL" id="BGZK01000863">
    <property type="protein sequence ID" value="GBP63208.1"/>
    <property type="molecule type" value="Genomic_DNA"/>
</dbReference>
<dbReference type="Proteomes" id="UP000299102">
    <property type="component" value="Unassembled WGS sequence"/>
</dbReference>
<sequence length="224" mass="25365">MCEMSLKDIYGNSDVRERRGLKSDIVSRVLKGILQWCGYLRKMNESRLTKQIYKVNVSDGKMGKLHPSIWEALLSQEVALDYIKPIKIIYDNSISRMKLKTPGPPIQIRKGVRQGDPLSPAIFIAVLESIICKLNWEKVGININGCYKLVSNPHRAGRGKNIACSNVCLLPLWYVARLSGNRWTTETTLWAGPSGQRKRGKRNARWADDITKVAGVQWIRAAEE</sequence>
<accession>A0A4C1XIG6</accession>
<evidence type="ECO:0000313" key="1">
    <source>
        <dbReference type="EMBL" id="GBP63208.1"/>
    </source>
</evidence>
<name>A0A4C1XIG6_EUMVA</name>
<evidence type="ECO:0000313" key="2">
    <source>
        <dbReference type="Proteomes" id="UP000299102"/>
    </source>
</evidence>
<proteinExistence type="predicted"/>
<comment type="caution">
    <text evidence="1">The sequence shown here is derived from an EMBL/GenBank/DDBJ whole genome shotgun (WGS) entry which is preliminary data.</text>
</comment>
<protein>
    <submittedName>
        <fullName evidence="1">Retrovirus-related Pol polyprotein from type-1 retrotransposable element R2</fullName>
    </submittedName>
</protein>
<dbReference type="AlphaFoldDB" id="A0A4C1XIG6"/>
<reference evidence="1 2" key="1">
    <citation type="journal article" date="2019" name="Commun. Biol.">
        <title>The bagworm genome reveals a unique fibroin gene that provides high tensile strength.</title>
        <authorList>
            <person name="Kono N."/>
            <person name="Nakamura H."/>
            <person name="Ohtoshi R."/>
            <person name="Tomita M."/>
            <person name="Numata K."/>
            <person name="Arakawa K."/>
        </authorList>
    </citation>
    <scope>NUCLEOTIDE SEQUENCE [LARGE SCALE GENOMIC DNA]</scope>
</reference>
<dbReference type="OrthoDB" id="410104at2759"/>
<gene>
    <name evidence="1" type="ORF">EVAR_89475_1</name>
</gene>
<organism evidence="1 2">
    <name type="scientific">Eumeta variegata</name>
    <name type="common">Bagworm moth</name>
    <name type="synonym">Eumeta japonica</name>
    <dbReference type="NCBI Taxonomy" id="151549"/>
    <lineage>
        <taxon>Eukaryota</taxon>
        <taxon>Metazoa</taxon>
        <taxon>Ecdysozoa</taxon>
        <taxon>Arthropoda</taxon>
        <taxon>Hexapoda</taxon>
        <taxon>Insecta</taxon>
        <taxon>Pterygota</taxon>
        <taxon>Neoptera</taxon>
        <taxon>Endopterygota</taxon>
        <taxon>Lepidoptera</taxon>
        <taxon>Glossata</taxon>
        <taxon>Ditrysia</taxon>
        <taxon>Tineoidea</taxon>
        <taxon>Psychidae</taxon>
        <taxon>Oiketicinae</taxon>
        <taxon>Eumeta</taxon>
    </lineage>
</organism>